<dbReference type="GO" id="GO:0016491">
    <property type="term" value="F:oxidoreductase activity"/>
    <property type="evidence" value="ECO:0007669"/>
    <property type="project" value="UniProtKB-KW"/>
</dbReference>
<evidence type="ECO:0000256" key="1">
    <source>
        <dbReference type="ARBA" id="ARBA00023002"/>
    </source>
</evidence>
<evidence type="ECO:0000313" key="4">
    <source>
        <dbReference type="Proteomes" id="UP000245124"/>
    </source>
</evidence>
<organism evidence="3 4">
    <name type="scientific">Nostoc commune NIES-4072</name>
    <dbReference type="NCBI Taxonomy" id="2005467"/>
    <lineage>
        <taxon>Bacteria</taxon>
        <taxon>Bacillati</taxon>
        <taxon>Cyanobacteriota</taxon>
        <taxon>Cyanophyceae</taxon>
        <taxon>Nostocales</taxon>
        <taxon>Nostocaceae</taxon>
        <taxon>Nostoc</taxon>
    </lineage>
</organism>
<dbReference type="PANTHER" id="PTHR14239">
    <property type="entry name" value="DUDULIN-RELATED"/>
    <property type="match status" value="1"/>
</dbReference>
<dbReference type="AlphaFoldDB" id="A0A2R5FWC8"/>
<keyword evidence="1" id="KW-0560">Oxidoreductase</keyword>
<comment type="caution">
    <text evidence="3">The sequence shown here is derived from an EMBL/GenBank/DDBJ whole genome shotgun (WGS) entry which is preliminary data.</text>
</comment>
<dbReference type="InterPro" id="IPR028939">
    <property type="entry name" value="P5C_Rdtase_cat_N"/>
</dbReference>
<dbReference type="Gene3D" id="3.40.50.720">
    <property type="entry name" value="NAD(P)-binding Rossmann-like Domain"/>
    <property type="match status" value="1"/>
</dbReference>
<sequence>MKVSFIGYGSMAQSLSSRWVGKHELFVAGRDSSKAQSLADKLAQGTKAGSPQEAAEFGEVIVLATPHQAVFEAMEAAGGSEAFANKILLDINNPVDLSNGNYLTQTYDGVSLSEAIAAYSPKAKVVKAFNMCQAKVWQMEQPNFDGRRLVTLYCGDDTDAKRQVASLIEDVGSEPVDLGELKYARLLESAAAIVIKLLFSGRDPYTVLNLIQPEVKPIS</sequence>
<dbReference type="Proteomes" id="UP000245124">
    <property type="component" value="Unassembled WGS sequence"/>
</dbReference>
<dbReference type="SUPFAM" id="SSF51735">
    <property type="entry name" value="NAD(P)-binding Rossmann-fold domains"/>
    <property type="match status" value="1"/>
</dbReference>
<dbReference type="PANTHER" id="PTHR14239:SF10">
    <property type="entry name" value="REDUCTASE"/>
    <property type="match status" value="1"/>
</dbReference>
<dbReference type="Pfam" id="PF03807">
    <property type="entry name" value="F420_oxidored"/>
    <property type="match status" value="1"/>
</dbReference>
<accession>A0A2R5FWC8</accession>
<evidence type="ECO:0000259" key="2">
    <source>
        <dbReference type="Pfam" id="PF03807"/>
    </source>
</evidence>
<dbReference type="InterPro" id="IPR051267">
    <property type="entry name" value="STEAP_metalloreductase"/>
</dbReference>
<feature type="domain" description="Pyrroline-5-carboxylate reductase catalytic N-terminal" evidence="2">
    <location>
        <begin position="2"/>
        <end position="94"/>
    </location>
</feature>
<dbReference type="OrthoDB" id="9786864at2"/>
<name>A0A2R5FWC8_NOSCO</name>
<reference evidence="3 4" key="1">
    <citation type="submission" date="2017-06" db="EMBL/GenBank/DDBJ databases">
        <title>Genome sequencing of cyanobaciteial culture collection at National Institute for Environmental Studies (NIES).</title>
        <authorList>
            <person name="Hirose Y."/>
            <person name="Shimura Y."/>
            <person name="Fujisawa T."/>
            <person name="Nakamura Y."/>
            <person name="Kawachi M."/>
        </authorList>
    </citation>
    <scope>NUCLEOTIDE SEQUENCE [LARGE SCALE GENOMIC DNA]</scope>
    <source>
        <strain evidence="3 4">NIES-4072</strain>
    </source>
</reference>
<dbReference type="InterPro" id="IPR036291">
    <property type="entry name" value="NAD(P)-bd_dom_sf"/>
</dbReference>
<gene>
    <name evidence="3" type="ORF">NIES4072_67320</name>
</gene>
<keyword evidence="4" id="KW-1185">Reference proteome</keyword>
<proteinExistence type="predicted"/>
<evidence type="ECO:0000313" key="3">
    <source>
        <dbReference type="EMBL" id="GBG23020.1"/>
    </source>
</evidence>
<dbReference type="EMBL" id="BDUD01000002">
    <property type="protein sequence ID" value="GBG23020.1"/>
    <property type="molecule type" value="Genomic_DNA"/>
</dbReference>
<dbReference type="RefSeq" id="WP_109012999.1">
    <property type="nucleotide sequence ID" value="NZ_BDUD01000002.1"/>
</dbReference>
<protein>
    <submittedName>
        <fullName evidence="3">NADP oxidoreductase coenzyme F420-dependent protein</fullName>
    </submittedName>
</protein>